<dbReference type="Pfam" id="PF14977">
    <property type="entry name" value="FAM194"/>
    <property type="match status" value="1"/>
</dbReference>
<keyword evidence="2" id="KW-0966">Cell projection</keyword>
<evidence type="ECO:0000259" key="1">
    <source>
        <dbReference type="Pfam" id="PF14977"/>
    </source>
</evidence>
<dbReference type="InterPro" id="IPR029281">
    <property type="entry name" value="FAM194_C"/>
</dbReference>
<evidence type="ECO:0000313" key="3">
    <source>
        <dbReference type="Proteomes" id="UP000054498"/>
    </source>
</evidence>
<organism evidence="2 3">
    <name type="scientific">Monoraphidium neglectum</name>
    <dbReference type="NCBI Taxonomy" id="145388"/>
    <lineage>
        <taxon>Eukaryota</taxon>
        <taxon>Viridiplantae</taxon>
        <taxon>Chlorophyta</taxon>
        <taxon>core chlorophytes</taxon>
        <taxon>Chlorophyceae</taxon>
        <taxon>CS clade</taxon>
        <taxon>Sphaeropleales</taxon>
        <taxon>Selenastraceae</taxon>
        <taxon>Monoraphidium</taxon>
    </lineage>
</organism>
<dbReference type="RefSeq" id="XP_013900675.1">
    <property type="nucleotide sequence ID" value="XM_014045221.1"/>
</dbReference>
<keyword evidence="2" id="KW-0282">Flagellum</keyword>
<dbReference type="Gene3D" id="3.40.30.10">
    <property type="entry name" value="Glutaredoxin"/>
    <property type="match status" value="1"/>
</dbReference>
<accession>A0A0D2N742</accession>
<dbReference type="OrthoDB" id="527209at2759"/>
<sequence length="438" mass="47812">MATDRLDLLNAEGEGTIYYPSGRIALTVCKSPDGFFHTFTADSQRFQVLANFDSDGIGGANHPDGRPWLVVTRDGWSLSSPEGRKLQGGKWPRPAGAREAISLQLAPHLSVDFVDRQNIRAHLKLQGIERTFQCGEFSRRQGQGSYLDKVVRTLPGGKLELDMGPIRRRIEEVGSVYVSRGPHHLVTAQPGLGNLKSMLASVRAGSPITAMVAQLDATQGRIRRINTKPISAYGGAHAAKHRAEPLADFGSPPLSKGQLRLADGMKRAQSARPSFDLRRRKLPLISVTDLDEHVAGPGAPKDTLFCACVLADWNPVCARLDNQHLQAAWYELSEAAAADANCPAARVRLVRVDGSESRVLQARHGFRTAPMFLFYYQGSLVDAGNDVRSKEEMIERALAALALGRRGEVLPQGFSFQGSDNRVLDKINRDMSLLTGSC</sequence>
<dbReference type="EMBL" id="KK101231">
    <property type="protein sequence ID" value="KIZ01656.1"/>
    <property type="molecule type" value="Genomic_DNA"/>
</dbReference>
<dbReference type="GeneID" id="25739180"/>
<evidence type="ECO:0000313" key="2">
    <source>
        <dbReference type="EMBL" id="KIZ01656.1"/>
    </source>
</evidence>
<gene>
    <name evidence="2" type="ORF">MNEG_6304</name>
</gene>
<dbReference type="KEGG" id="mng:MNEG_6304"/>
<keyword evidence="3" id="KW-1185">Reference proteome</keyword>
<protein>
    <submittedName>
        <fullName evidence="2">Flagellar associated protein</fullName>
    </submittedName>
</protein>
<reference evidence="2 3" key="1">
    <citation type="journal article" date="2013" name="BMC Genomics">
        <title>Reconstruction of the lipid metabolism for the microalga Monoraphidium neglectum from its genome sequence reveals characteristics suitable for biofuel production.</title>
        <authorList>
            <person name="Bogen C."/>
            <person name="Al-Dilaimi A."/>
            <person name="Albersmeier A."/>
            <person name="Wichmann J."/>
            <person name="Grundmann M."/>
            <person name="Rupp O."/>
            <person name="Lauersen K.J."/>
            <person name="Blifernez-Klassen O."/>
            <person name="Kalinowski J."/>
            <person name="Goesmann A."/>
            <person name="Mussgnug J.H."/>
            <person name="Kruse O."/>
        </authorList>
    </citation>
    <scope>NUCLEOTIDE SEQUENCE [LARGE SCALE GENOMIC DNA]</scope>
    <source>
        <strain evidence="2 3">SAG 48.87</strain>
    </source>
</reference>
<dbReference type="SUPFAM" id="SSF52833">
    <property type="entry name" value="Thioredoxin-like"/>
    <property type="match status" value="1"/>
</dbReference>
<dbReference type="Proteomes" id="UP000054498">
    <property type="component" value="Unassembled WGS sequence"/>
</dbReference>
<dbReference type="InterPro" id="IPR036249">
    <property type="entry name" value="Thioredoxin-like_sf"/>
</dbReference>
<keyword evidence="2" id="KW-0969">Cilium</keyword>
<name>A0A0D2N742_9CHLO</name>
<feature type="domain" description="FAM194 C-terminal" evidence="1">
    <location>
        <begin position="9"/>
        <end position="135"/>
    </location>
</feature>
<proteinExistence type="predicted"/>
<dbReference type="AlphaFoldDB" id="A0A0D2N742"/>